<gene>
    <name evidence="2" type="ORF">B8V81_3520</name>
</gene>
<reference evidence="2 3" key="1">
    <citation type="submission" date="2017-05" db="EMBL/GenBank/DDBJ databases">
        <title>Functional genome analysis of Paenibacillus pasadenensis strain R16: insights on endophytic life style and antifungal activity.</title>
        <authorList>
            <person name="Passera A."/>
            <person name="Marcolungo L."/>
            <person name="Casati P."/>
            <person name="Brasca M."/>
            <person name="Quaglino F."/>
            <person name="Delledonne M."/>
        </authorList>
    </citation>
    <scope>NUCLEOTIDE SEQUENCE [LARGE SCALE GENOMIC DNA]</scope>
    <source>
        <strain evidence="2 3">R16</strain>
    </source>
</reference>
<sequence>MEHQQQEGAADICPWCDSELVWDEEIGPEEVCPHCSNELGGYRTLSVGGAQAEEEDEGAGLAAGHAGAAARTAGAASRSVEGLDEEADWEAGDDTGWAGAGRPQSWLRADEKVQRILDDQEEMPECPSCREYMLHAGTNTLGAGSFSPVEPPSLKKPLLPDSIRLQLYVCPNCHEVSTKLDLGSRTFLAERLDQED</sequence>
<feature type="compositionally biased region" description="Acidic residues" evidence="1">
    <location>
        <begin position="82"/>
        <end position="93"/>
    </location>
</feature>
<evidence type="ECO:0000256" key="1">
    <source>
        <dbReference type="SAM" id="MobiDB-lite"/>
    </source>
</evidence>
<evidence type="ECO:0000313" key="2">
    <source>
        <dbReference type="EMBL" id="PLT45089.1"/>
    </source>
</evidence>
<dbReference type="RefSeq" id="WP_052333444.1">
    <property type="nucleotide sequence ID" value="NZ_BIMM01000044.1"/>
</dbReference>
<accession>A0A2N5N479</accession>
<dbReference type="OrthoDB" id="2665608at2"/>
<organism evidence="2 3">
    <name type="scientific">Paenibacillus pasadenensis</name>
    <dbReference type="NCBI Taxonomy" id="217090"/>
    <lineage>
        <taxon>Bacteria</taxon>
        <taxon>Bacillati</taxon>
        <taxon>Bacillota</taxon>
        <taxon>Bacilli</taxon>
        <taxon>Bacillales</taxon>
        <taxon>Paenibacillaceae</taxon>
        <taxon>Paenibacillus</taxon>
    </lineage>
</organism>
<evidence type="ECO:0000313" key="3">
    <source>
        <dbReference type="Proteomes" id="UP000234789"/>
    </source>
</evidence>
<keyword evidence="3" id="KW-1185">Reference proteome</keyword>
<dbReference type="Proteomes" id="UP000234789">
    <property type="component" value="Unassembled WGS sequence"/>
</dbReference>
<comment type="caution">
    <text evidence="2">The sequence shown here is derived from an EMBL/GenBank/DDBJ whole genome shotgun (WGS) entry which is preliminary data.</text>
</comment>
<dbReference type="EMBL" id="NFEZ01000004">
    <property type="protein sequence ID" value="PLT45089.1"/>
    <property type="molecule type" value="Genomic_DNA"/>
</dbReference>
<protein>
    <submittedName>
        <fullName evidence="2">Uncharacterized protein</fullName>
    </submittedName>
</protein>
<name>A0A2N5N479_9BACL</name>
<dbReference type="AlphaFoldDB" id="A0A2N5N479"/>
<proteinExistence type="predicted"/>
<feature type="region of interest" description="Disordered" evidence="1">
    <location>
        <begin position="77"/>
        <end position="102"/>
    </location>
</feature>